<reference evidence="1" key="1">
    <citation type="journal article" date="2021" name="Proc. Natl. Acad. Sci. U.S.A.">
        <title>A Catalog of Tens of Thousands of Viruses from Human Metagenomes Reveals Hidden Associations with Chronic Diseases.</title>
        <authorList>
            <person name="Tisza M.J."/>
            <person name="Buck C.B."/>
        </authorList>
    </citation>
    <scope>NUCLEOTIDE SEQUENCE</scope>
    <source>
        <strain evidence="1">CtMYJ33</strain>
    </source>
</reference>
<name>A0A8S5P9F6_9CAUD</name>
<sequence>MKTSIIHNLFSFVIMITQKVEKINTNCKKSIDMTKK</sequence>
<proteinExistence type="predicted"/>
<protein>
    <submittedName>
        <fullName evidence="1">Uncharacterized protein</fullName>
    </submittedName>
</protein>
<accession>A0A8S5P9F6</accession>
<evidence type="ECO:0000313" key="1">
    <source>
        <dbReference type="EMBL" id="DAE03702.1"/>
    </source>
</evidence>
<dbReference type="EMBL" id="BK015370">
    <property type="protein sequence ID" value="DAE03702.1"/>
    <property type="molecule type" value="Genomic_DNA"/>
</dbReference>
<organism evidence="1">
    <name type="scientific">Siphoviridae sp. ctMYJ33</name>
    <dbReference type="NCBI Taxonomy" id="2825461"/>
    <lineage>
        <taxon>Viruses</taxon>
        <taxon>Duplodnaviria</taxon>
        <taxon>Heunggongvirae</taxon>
        <taxon>Uroviricota</taxon>
        <taxon>Caudoviricetes</taxon>
    </lineage>
</organism>